<sequence>MWADTGSCPRAIRQTNYQWTYLFGSVCPATGQCHGWRMPYANTWVMNLYLKDFAKQLPEDVHALMIMDGAGWHKSKELKIPANVSILLLPPYSPELNPAELIWRQLRQRKLSNRLYPTIDDLETAVDEAWLWISNQQDELSNLCLFPWIESALINCN</sequence>
<name>A0A0F9BV66_9ZZZZ</name>
<evidence type="ECO:0000259" key="1">
    <source>
        <dbReference type="Pfam" id="PF13358"/>
    </source>
</evidence>
<accession>A0A0F9BV66</accession>
<proteinExistence type="predicted"/>
<reference evidence="2" key="1">
    <citation type="journal article" date="2015" name="Nature">
        <title>Complex archaea that bridge the gap between prokaryotes and eukaryotes.</title>
        <authorList>
            <person name="Spang A."/>
            <person name="Saw J.H."/>
            <person name="Jorgensen S.L."/>
            <person name="Zaremba-Niedzwiedzka K."/>
            <person name="Martijn J."/>
            <person name="Lind A.E."/>
            <person name="van Eijk R."/>
            <person name="Schleper C."/>
            <person name="Guy L."/>
            <person name="Ettema T.J."/>
        </authorList>
    </citation>
    <scope>NUCLEOTIDE SEQUENCE</scope>
</reference>
<dbReference type="Gene3D" id="3.30.420.10">
    <property type="entry name" value="Ribonuclease H-like superfamily/Ribonuclease H"/>
    <property type="match status" value="1"/>
</dbReference>
<dbReference type="SUPFAM" id="SSF53098">
    <property type="entry name" value="Ribonuclease H-like"/>
    <property type="match status" value="1"/>
</dbReference>
<dbReference type="AlphaFoldDB" id="A0A0F9BV66"/>
<comment type="caution">
    <text evidence="2">The sequence shown here is derived from an EMBL/GenBank/DDBJ whole genome shotgun (WGS) entry which is preliminary data.</text>
</comment>
<dbReference type="GO" id="GO:0003676">
    <property type="term" value="F:nucleic acid binding"/>
    <property type="evidence" value="ECO:0007669"/>
    <property type="project" value="InterPro"/>
</dbReference>
<feature type="domain" description="Tc1-like transposase DDE" evidence="1">
    <location>
        <begin position="2"/>
        <end position="122"/>
    </location>
</feature>
<dbReference type="InterPro" id="IPR038717">
    <property type="entry name" value="Tc1-like_DDE_dom"/>
</dbReference>
<organism evidence="2">
    <name type="scientific">marine sediment metagenome</name>
    <dbReference type="NCBI Taxonomy" id="412755"/>
    <lineage>
        <taxon>unclassified sequences</taxon>
        <taxon>metagenomes</taxon>
        <taxon>ecological metagenomes</taxon>
    </lineage>
</organism>
<dbReference type="InterPro" id="IPR036397">
    <property type="entry name" value="RNaseH_sf"/>
</dbReference>
<dbReference type="InterPro" id="IPR012337">
    <property type="entry name" value="RNaseH-like_sf"/>
</dbReference>
<dbReference type="Pfam" id="PF13358">
    <property type="entry name" value="DDE_3"/>
    <property type="match status" value="1"/>
</dbReference>
<protein>
    <recommendedName>
        <fullName evidence="1">Tc1-like transposase DDE domain-containing protein</fullName>
    </recommendedName>
</protein>
<evidence type="ECO:0000313" key="2">
    <source>
        <dbReference type="EMBL" id="KKK94329.1"/>
    </source>
</evidence>
<gene>
    <name evidence="2" type="ORF">LCGC14_2683960</name>
</gene>
<dbReference type="EMBL" id="LAZR01047392">
    <property type="protein sequence ID" value="KKK94329.1"/>
    <property type="molecule type" value="Genomic_DNA"/>
</dbReference>
<dbReference type="NCBIfam" id="NF033545">
    <property type="entry name" value="transpos_IS630"/>
    <property type="match status" value="1"/>
</dbReference>
<dbReference type="InterPro" id="IPR047655">
    <property type="entry name" value="Transpos_IS630-like"/>
</dbReference>